<dbReference type="Gene3D" id="2.60.40.10">
    <property type="entry name" value="Immunoglobulins"/>
    <property type="match status" value="1"/>
</dbReference>
<evidence type="ECO:0000313" key="10">
    <source>
        <dbReference type="EMBL" id="OLQ05495.1"/>
    </source>
</evidence>
<name>A0A1Q9EDH1_SYMMI</name>
<dbReference type="InterPro" id="IPR013783">
    <property type="entry name" value="Ig-like_fold"/>
</dbReference>
<dbReference type="InterPro" id="IPR026891">
    <property type="entry name" value="Fn3-like"/>
</dbReference>
<comment type="catalytic activity">
    <reaction evidence="1">
        <text>Hydrolysis of terminal, non-reducing beta-D-glucosyl residues with release of beta-D-glucose.</text>
        <dbReference type="EC" id="3.2.1.21"/>
    </reaction>
</comment>
<dbReference type="GO" id="GO:0008422">
    <property type="term" value="F:beta-glucosidase activity"/>
    <property type="evidence" value="ECO:0007669"/>
    <property type="project" value="UniProtKB-EC"/>
</dbReference>
<evidence type="ECO:0000256" key="6">
    <source>
        <dbReference type="ARBA" id="ARBA00022729"/>
    </source>
</evidence>
<dbReference type="Pfam" id="PF14310">
    <property type="entry name" value="Fn3-like"/>
    <property type="match status" value="1"/>
</dbReference>
<keyword evidence="11" id="KW-1185">Reference proteome</keyword>
<evidence type="ECO:0000313" key="11">
    <source>
        <dbReference type="Proteomes" id="UP000186817"/>
    </source>
</evidence>
<comment type="subcellular location">
    <subcellularLocation>
        <location evidence="2">Secreted</location>
    </subcellularLocation>
</comment>
<proteinExistence type="inferred from homology"/>
<dbReference type="GO" id="GO:0009251">
    <property type="term" value="P:glucan catabolic process"/>
    <property type="evidence" value="ECO:0007669"/>
    <property type="project" value="TreeGrafter"/>
</dbReference>
<evidence type="ECO:0000259" key="9">
    <source>
        <dbReference type="SMART" id="SM01217"/>
    </source>
</evidence>
<dbReference type="Proteomes" id="UP000186817">
    <property type="component" value="Unassembled WGS sequence"/>
</dbReference>
<evidence type="ECO:0000256" key="4">
    <source>
        <dbReference type="ARBA" id="ARBA00012744"/>
    </source>
</evidence>
<protein>
    <recommendedName>
        <fullName evidence="4">beta-glucosidase</fullName>
        <ecNumber evidence="4">3.2.1.21</ecNumber>
    </recommendedName>
</protein>
<evidence type="ECO:0000256" key="5">
    <source>
        <dbReference type="ARBA" id="ARBA00022525"/>
    </source>
</evidence>
<keyword evidence="7" id="KW-0378">Hydrolase</keyword>
<evidence type="ECO:0000256" key="3">
    <source>
        <dbReference type="ARBA" id="ARBA00005336"/>
    </source>
</evidence>
<dbReference type="InterPro" id="IPR050288">
    <property type="entry name" value="Cellulose_deg_GH3"/>
</dbReference>
<evidence type="ECO:0000256" key="1">
    <source>
        <dbReference type="ARBA" id="ARBA00000448"/>
    </source>
</evidence>
<evidence type="ECO:0000256" key="8">
    <source>
        <dbReference type="ARBA" id="ARBA00024983"/>
    </source>
</evidence>
<feature type="domain" description="Fibronectin type III-like" evidence="9">
    <location>
        <begin position="14"/>
        <end position="74"/>
    </location>
</feature>
<organism evidence="10 11">
    <name type="scientific">Symbiodinium microadriaticum</name>
    <name type="common">Dinoflagellate</name>
    <name type="synonym">Zooxanthella microadriatica</name>
    <dbReference type="NCBI Taxonomy" id="2951"/>
    <lineage>
        <taxon>Eukaryota</taxon>
        <taxon>Sar</taxon>
        <taxon>Alveolata</taxon>
        <taxon>Dinophyceae</taxon>
        <taxon>Suessiales</taxon>
        <taxon>Symbiodiniaceae</taxon>
        <taxon>Symbiodinium</taxon>
    </lineage>
</organism>
<evidence type="ECO:0000256" key="2">
    <source>
        <dbReference type="ARBA" id="ARBA00004613"/>
    </source>
</evidence>
<dbReference type="GO" id="GO:0005576">
    <property type="term" value="C:extracellular region"/>
    <property type="evidence" value="ECO:0007669"/>
    <property type="project" value="UniProtKB-SubCell"/>
</dbReference>
<reference evidence="10 11" key="1">
    <citation type="submission" date="2016-02" db="EMBL/GenBank/DDBJ databases">
        <title>Genome analysis of coral dinoflagellate symbionts highlights evolutionary adaptations to a symbiotic lifestyle.</title>
        <authorList>
            <person name="Aranda M."/>
            <person name="Li Y."/>
            <person name="Liew Y.J."/>
            <person name="Baumgarten S."/>
            <person name="Simakov O."/>
            <person name="Wilson M."/>
            <person name="Piel J."/>
            <person name="Ashoor H."/>
            <person name="Bougouffa S."/>
            <person name="Bajic V.B."/>
            <person name="Ryu T."/>
            <person name="Ravasi T."/>
            <person name="Bayer T."/>
            <person name="Micklem G."/>
            <person name="Kim H."/>
            <person name="Bhak J."/>
            <person name="Lajeunesse T.C."/>
            <person name="Voolstra C.R."/>
        </authorList>
    </citation>
    <scope>NUCLEOTIDE SEQUENCE [LARGE SCALE GENOMIC DNA]</scope>
    <source>
        <strain evidence="10 11">CCMP2467</strain>
    </source>
</reference>
<dbReference type="EMBL" id="LSRX01000183">
    <property type="protein sequence ID" value="OLQ05495.1"/>
    <property type="molecule type" value="Genomic_DNA"/>
</dbReference>
<dbReference type="EC" id="3.2.1.21" evidence="4"/>
<evidence type="ECO:0000256" key="7">
    <source>
        <dbReference type="ARBA" id="ARBA00022801"/>
    </source>
</evidence>
<dbReference type="AlphaFoldDB" id="A0A1Q9EDH1"/>
<comment type="caution">
    <text evidence="10">The sequence shown here is derived from an EMBL/GenBank/DDBJ whole genome shotgun (WGS) entry which is preliminary data.</text>
</comment>
<accession>A0A1Q9EDH1</accession>
<dbReference type="PANTHER" id="PTHR42715:SF12">
    <property type="entry name" value="BETA-GLUCOSIDASE G-RELATED"/>
    <property type="match status" value="1"/>
</dbReference>
<dbReference type="SMART" id="SM01217">
    <property type="entry name" value="Fn3_like"/>
    <property type="match status" value="1"/>
</dbReference>
<keyword evidence="5" id="KW-0964">Secreted</keyword>
<sequence>MWILRAGYPSTIPEIAEEPETQLRRFLRTRELQPGEAQTLIFKLGARDEMIWDPSMRSWTMVYGEFTVGIGHSSRELRLCGAFNNERAVVKTDAVPLAHCNTRLRLPSADVA</sequence>
<gene>
    <name evidence="10" type="primary">bglL</name>
    <name evidence="10" type="ORF">AK812_SmicGene11320</name>
</gene>
<keyword evidence="6" id="KW-0732">Signal</keyword>
<comment type="function">
    <text evidence="8">Beta-glucosidases are one of a number of cellulolytic enzymes involved in the degradation of cellulosic biomass. Catalyzes the last step releasing glucose from the inhibitory cellobiose.</text>
</comment>
<comment type="similarity">
    <text evidence="3">Belongs to the glycosyl hydrolase 3 family.</text>
</comment>
<dbReference type="OrthoDB" id="416222at2759"/>
<dbReference type="PANTHER" id="PTHR42715">
    <property type="entry name" value="BETA-GLUCOSIDASE"/>
    <property type="match status" value="1"/>
</dbReference>